<protein>
    <submittedName>
        <fullName evidence="2">Rubrerythrin</fullName>
    </submittedName>
</protein>
<proteinExistence type="predicted"/>
<dbReference type="PANTHER" id="PTHR33531">
    <property type="entry name" value="RUBRERYTHRIN SUBFAMILY"/>
    <property type="match status" value="1"/>
</dbReference>
<reference evidence="2 5" key="3">
    <citation type="journal article" date="2018" name="Nat. Biotechnol.">
        <title>A standardized bacterial taxonomy based on genome phylogeny substantially revises the tree of life.</title>
        <authorList>
            <person name="Parks D.H."/>
            <person name="Chuvochina M."/>
            <person name="Waite D.W."/>
            <person name="Rinke C."/>
            <person name="Skarshewski A."/>
            <person name="Chaumeil P.A."/>
            <person name="Hugenholtz P."/>
        </authorList>
    </citation>
    <scope>NUCLEOTIDE SEQUENCE [LARGE SCALE GENOMIC DNA]</scope>
    <source>
        <strain evidence="2">UBA9905</strain>
    </source>
</reference>
<evidence type="ECO:0000259" key="1">
    <source>
        <dbReference type="Pfam" id="PF02915"/>
    </source>
</evidence>
<comment type="caution">
    <text evidence="3">The sequence shown here is derived from an EMBL/GenBank/DDBJ whole genome shotgun (WGS) entry which is preliminary data.</text>
</comment>
<dbReference type="EMBL" id="DQBS01000127">
    <property type="protein sequence ID" value="HCO69988.1"/>
    <property type="molecule type" value="Genomic_DNA"/>
</dbReference>
<dbReference type="Gene3D" id="1.20.1260.10">
    <property type="match status" value="1"/>
</dbReference>
<dbReference type="Pfam" id="PF02915">
    <property type="entry name" value="Rubrerythrin"/>
    <property type="match status" value="1"/>
</dbReference>
<evidence type="ECO:0000313" key="3">
    <source>
        <dbReference type="EMBL" id="KUK66383.1"/>
    </source>
</evidence>
<dbReference type="PATRIC" id="fig|1236046.6.peg.137"/>
<accession>A0A101GXA7</accession>
<dbReference type="PANTHER" id="PTHR33531:SF7">
    <property type="entry name" value="HYPOTHETICAL MEMBRANE PROTEIN, CONSERVED"/>
    <property type="match status" value="1"/>
</dbReference>
<dbReference type="SUPFAM" id="SSF47240">
    <property type="entry name" value="Ferritin-like"/>
    <property type="match status" value="1"/>
</dbReference>
<dbReference type="Proteomes" id="UP000264215">
    <property type="component" value="Unassembled WGS sequence"/>
</dbReference>
<dbReference type="Proteomes" id="UP000054260">
    <property type="component" value="Unassembled WGS sequence"/>
</dbReference>
<dbReference type="AlphaFoldDB" id="A0A101GXA7"/>
<dbReference type="CDD" id="cd01045">
    <property type="entry name" value="Ferritin_like_AB"/>
    <property type="match status" value="1"/>
</dbReference>
<reference evidence="4" key="2">
    <citation type="journal article" date="2015" name="MBio">
        <title>Genome-Resolved Metagenomic Analysis Reveals Roles for Candidate Phyla and Other Microbial Community Members in Biogeochemical Transformations in Oil Reservoirs.</title>
        <authorList>
            <person name="Hu P."/>
            <person name="Tom L."/>
            <person name="Singh A."/>
            <person name="Thomas B.C."/>
            <person name="Baker B.J."/>
            <person name="Piceno Y.M."/>
            <person name="Andersen G.L."/>
            <person name="Banfield J.F."/>
        </authorList>
    </citation>
    <scope>NUCLEOTIDE SEQUENCE [LARGE SCALE GENOMIC DNA]</scope>
</reference>
<gene>
    <name evidence="2" type="ORF">DIT26_05315</name>
    <name evidence="3" type="ORF">XD86_1213</name>
</gene>
<dbReference type="InterPro" id="IPR003251">
    <property type="entry name" value="Rr_diiron-bd_dom"/>
</dbReference>
<dbReference type="InterPro" id="IPR009078">
    <property type="entry name" value="Ferritin-like_SF"/>
</dbReference>
<sequence>MLSPHEVLEIALRVENEGADFYRDLAESTNNENQGPVFRFLSSQERSHAETFRSLLKRFEEEAVELVNWDDAGAYMEDLTKEAVFSDRLHDAMNSSDYDEAIALAIEVEKKSIAFYRSFVNNVKTETADALEKIIAEEEKHIELLEGLR</sequence>
<reference evidence="3" key="1">
    <citation type="journal article" date="2015" name="MBio">
        <title>Genome-resolved metagenomic analysis reveals roles for candidate phyla and other microbial community members in biogeochemical transformations in oil reservoirs.</title>
        <authorList>
            <person name="Hu P."/>
            <person name="Tom L."/>
            <person name="Singh A."/>
            <person name="Thomas B.C."/>
            <person name="Baker B.J."/>
            <person name="Piceno Y.M."/>
            <person name="Andersen G.L."/>
            <person name="Banfield J.F."/>
        </authorList>
    </citation>
    <scope>NUCLEOTIDE SEQUENCE [LARGE SCALE GENOMIC DNA]</scope>
    <source>
        <strain evidence="3">46_47</strain>
    </source>
</reference>
<evidence type="ECO:0000313" key="2">
    <source>
        <dbReference type="EMBL" id="HCO69988.1"/>
    </source>
</evidence>
<dbReference type="GO" id="GO:0016491">
    <property type="term" value="F:oxidoreductase activity"/>
    <property type="evidence" value="ECO:0007669"/>
    <property type="project" value="InterPro"/>
</dbReference>
<evidence type="ECO:0000313" key="5">
    <source>
        <dbReference type="Proteomes" id="UP000264215"/>
    </source>
</evidence>
<dbReference type="InterPro" id="IPR012347">
    <property type="entry name" value="Ferritin-like"/>
</dbReference>
<feature type="domain" description="Rubrerythrin diiron-binding" evidence="1">
    <location>
        <begin position="6"/>
        <end position="147"/>
    </location>
</feature>
<dbReference type="GO" id="GO:0046872">
    <property type="term" value="F:metal ion binding"/>
    <property type="evidence" value="ECO:0007669"/>
    <property type="project" value="InterPro"/>
</dbReference>
<evidence type="ECO:0000313" key="4">
    <source>
        <dbReference type="Proteomes" id="UP000054260"/>
    </source>
</evidence>
<organism evidence="3 4">
    <name type="scientific">Mesotoga infera</name>
    <dbReference type="NCBI Taxonomy" id="1236046"/>
    <lineage>
        <taxon>Bacteria</taxon>
        <taxon>Thermotogati</taxon>
        <taxon>Thermotogota</taxon>
        <taxon>Thermotogae</taxon>
        <taxon>Kosmotogales</taxon>
        <taxon>Kosmotogaceae</taxon>
        <taxon>Mesotoga</taxon>
    </lineage>
</organism>
<dbReference type="EMBL" id="LGGH01000217">
    <property type="protein sequence ID" value="KUK66383.1"/>
    <property type="molecule type" value="Genomic_DNA"/>
</dbReference>
<name>A0A101GXA7_9BACT</name>